<dbReference type="InterPro" id="IPR036420">
    <property type="entry name" value="BRCT_dom_sf"/>
</dbReference>
<feature type="binding site" evidence="13">
    <location>
        <position position="480"/>
    </location>
    <ligand>
        <name>Zn(2+)</name>
        <dbReference type="ChEBI" id="CHEBI:29105"/>
    </ligand>
</feature>
<dbReference type="InterPro" id="IPR018239">
    <property type="entry name" value="DNA_ligase_AS"/>
</dbReference>
<dbReference type="EMBL" id="FOSW01000012">
    <property type="protein sequence ID" value="SFL50521.1"/>
    <property type="molecule type" value="Genomic_DNA"/>
</dbReference>
<dbReference type="SMART" id="SM00532">
    <property type="entry name" value="LIGANc"/>
    <property type="match status" value="1"/>
</dbReference>
<feature type="compositionally biased region" description="Basic and acidic residues" evidence="15">
    <location>
        <begin position="42"/>
        <end position="58"/>
    </location>
</feature>
<dbReference type="SUPFAM" id="SSF47781">
    <property type="entry name" value="RuvA domain 2-like"/>
    <property type="match status" value="1"/>
</dbReference>
<feature type="binding site" evidence="13">
    <location>
        <position position="455"/>
    </location>
    <ligand>
        <name>Zn(2+)</name>
        <dbReference type="ChEBI" id="CHEBI:29105"/>
    </ligand>
</feature>
<dbReference type="InterPro" id="IPR012340">
    <property type="entry name" value="NA-bd_OB-fold"/>
</dbReference>
<dbReference type="Pfam" id="PF01653">
    <property type="entry name" value="DNA_ligase_aden"/>
    <property type="match status" value="1"/>
</dbReference>
<dbReference type="Gene3D" id="6.20.10.30">
    <property type="match status" value="1"/>
</dbReference>
<evidence type="ECO:0000256" key="13">
    <source>
        <dbReference type="HAMAP-Rule" id="MF_01588"/>
    </source>
</evidence>
<dbReference type="GO" id="GO:0046872">
    <property type="term" value="F:metal ion binding"/>
    <property type="evidence" value="ECO:0007669"/>
    <property type="project" value="UniProtKB-KW"/>
</dbReference>
<dbReference type="SUPFAM" id="SSF52113">
    <property type="entry name" value="BRCT domain"/>
    <property type="match status" value="1"/>
</dbReference>
<sequence length="752" mass="81321">MDGARRGKGRSTVVPGGYRFAVTTEADLDESLDDAPQVGAAAEREDLTEVSDEARTRHRDLSEELDRYAFAYYVQDAPLVSDAQYDQLMGELQGIEAEHPALVTPDSPSQKVNGGFTATFSPVQHLERMQSLDNAFSSDELSAWAARVEREAGTGVAYLCELKVDGVAVALVYERGRLVRAATRGDGVTGEDVTANVRTMADVPQQLTGDDVPALLEVRGEIYFPIAAFADVNAAMVEQGRAPFANPRNAAAGSLRQKDPRITASRPLRLVVHGLGAAEGFSAERQSEAYERLRALGLPVSARYEVVDDLEGVWAYIERYREQRHSVEHEIDGVVVKVDQIALQRRLGSTSRAPRWAIAFKYPPEEATTKLLDIRVNVGRTGRVTPFAFMEPVKVAGSTVQLATLHNASEVKRKGVLIGDTVVIRKAGDVIPEVLGPVVAARTGDEREFVMPTHCPECGTELRPEKEGDADIRCPNARSCPAQLRERVFHVAGRGAFDIEVLGYEAAIALLESRLLQDEGDIFFLDEEKLERTAFFTKKDGALSANGRKLLANLETRKDVPLWRVLVGLSIRHVGPTAAQALARDFRSLDRIAEASEEELAAADGVGPTIARSVKDWFAVDWHREVVEKWRAAGVRMADEGEDAGPGPLTGVTVVVTGSLRDFSRDQAIAAIQQRGGKVTGSVSKKTGFVVVGADPGSKYDKAVQVKAPILDDDGFRVLLEEGPEAARAVATIGDGSEPAGAEAAKAEPAGE</sequence>
<feature type="binding site" evidence="13">
    <location>
        <position position="221"/>
    </location>
    <ligand>
        <name>NAD(+)</name>
        <dbReference type="ChEBI" id="CHEBI:57540"/>
    </ligand>
</feature>
<dbReference type="Pfam" id="PF03119">
    <property type="entry name" value="DNA_ligase_ZBD"/>
    <property type="match status" value="1"/>
</dbReference>
<dbReference type="FunFam" id="2.40.50.140:FF:000012">
    <property type="entry name" value="DNA ligase"/>
    <property type="match status" value="1"/>
</dbReference>
<dbReference type="Gene3D" id="1.10.150.20">
    <property type="entry name" value="5' to 3' exonuclease, C-terminal subdomain"/>
    <property type="match status" value="2"/>
</dbReference>
<evidence type="ECO:0000256" key="9">
    <source>
        <dbReference type="ARBA" id="ARBA00023027"/>
    </source>
</evidence>
<dbReference type="SMART" id="SM00292">
    <property type="entry name" value="BRCT"/>
    <property type="match status" value="1"/>
</dbReference>
<feature type="region of interest" description="Disordered" evidence="15">
    <location>
        <begin position="28"/>
        <end position="58"/>
    </location>
</feature>
<proteinExistence type="inferred from homology"/>
<feature type="binding site" evidence="13">
    <location>
        <position position="361"/>
    </location>
    <ligand>
        <name>NAD(+)</name>
        <dbReference type="ChEBI" id="CHEBI:57540"/>
    </ligand>
</feature>
<keyword evidence="18" id="KW-1185">Reference proteome</keyword>
<dbReference type="InterPro" id="IPR033136">
    <property type="entry name" value="DNA_ligase_CS"/>
</dbReference>
<dbReference type="Gene3D" id="3.30.470.30">
    <property type="entry name" value="DNA ligase/mRNA capping enzyme"/>
    <property type="match status" value="1"/>
</dbReference>
<keyword evidence="5 13" id="KW-0479">Metal-binding</keyword>
<evidence type="ECO:0000256" key="6">
    <source>
        <dbReference type="ARBA" id="ARBA00022763"/>
    </source>
</evidence>
<dbReference type="PROSITE" id="PS01055">
    <property type="entry name" value="DNA_LIGASE_N1"/>
    <property type="match status" value="1"/>
</dbReference>
<keyword evidence="10 13" id="KW-0234">DNA repair</keyword>
<dbReference type="Gene3D" id="2.40.50.140">
    <property type="entry name" value="Nucleic acid-binding proteins"/>
    <property type="match status" value="1"/>
</dbReference>
<dbReference type="Pfam" id="PF03120">
    <property type="entry name" value="OB_DNA_ligase"/>
    <property type="match status" value="1"/>
</dbReference>
<dbReference type="InParanoid" id="A0A1I4I9T7"/>
<keyword evidence="8 13" id="KW-0460">Magnesium</keyword>
<feature type="binding site" evidence="13">
    <location>
        <begin position="131"/>
        <end position="132"/>
    </location>
    <ligand>
        <name>NAD(+)</name>
        <dbReference type="ChEBI" id="CHEBI:57540"/>
    </ligand>
</feature>
<dbReference type="InterPro" id="IPR013839">
    <property type="entry name" value="DNAligase_adenylation"/>
</dbReference>
<dbReference type="HAMAP" id="MF_01588">
    <property type="entry name" value="DNA_ligase_A"/>
    <property type="match status" value="1"/>
</dbReference>
<evidence type="ECO:0000256" key="2">
    <source>
        <dbReference type="ARBA" id="ARBA00013308"/>
    </source>
</evidence>
<dbReference type="InterPro" id="IPR004150">
    <property type="entry name" value="NAD_DNA_ligase_OB"/>
</dbReference>
<feature type="binding site" evidence="13">
    <location>
        <begin position="82"/>
        <end position="86"/>
    </location>
    <ligand>
        <name>NAD(+)</name>
        <dbReference type="ChEBI" id="CHEBI:57540"/>
    </ligand>
</feature>
<keyword evidence="6 13" id="KW-0227">DNA damage</keyword>
<evidence type="ECO:0000256" key="4">
    <source>
        <dbReference type="ARBA" id="ARBA00022705"/>
    </source>
</evidence>
<feature type="domain" description="BRCT" evidence="16">
    <location>
        <begin position="644"/>
        <end position="722"/>
    </location>
</feature>
<evidence type="ECO:0000256" key="12">
    <source>
        <dbReference type="ARBA" id="ARBA00060881"/>
    </source>
</evidence>
<feature type="binding site" evidence="13">
    <location>
        <position position="458"/>
    </location>
    <ligand>
        <name>Zn(2+)</name>
        <dbReference type="ChEBI" id="CHEBI:29105"/>
    </ligand>
</feature>
<evidence type="ECO:0000256" key="11">
    <source>
        <dbReference type="ARBA" id="ARBA00034005"/>
    </source>
</evidence>
<dbReference type="SUPFAM" id="SSF56091">
    <property type="entry name" value="DNA ligase/mRNA capping enzyme, catalytic domain"/>
    <property type="match status" value="1"/>
</dbReference>
<dbReference type="FunFam" id="3.30.470.30:FF:000001">
    <property type="entry name" value="DNA ligase"/>
    <property type="match status" value="1"/>
</dbReference>
<name>A0A1I4I9T7_9ACTN</name>
<dbReference type="PIRSF" id="PIRSF001604">
    <property type="entry name" value="LigA"/>
    <property type="match status" value="1"/>
</dbReference>
<dbReference type="GO" id="GO:0005829">
    <property type="term" value="C:cytosol"/>
    <property type="evidence" value="ECO:0007669"/>
    <property type="project" value="TreeGrafter"/>
</dbReference>
<gene>
    <name evidence="13" type="primary">ligA</name>
    <name evidence="17" type="ORF">SAMN04488085_11295</name>
</gene>
<dbReference type="EC" id="6.5.1.2" evidence="1 13"/>
<dbReference type="FunFam" id="1.10.150.20:FF:000006">
    <property type="entry name" value="DNA ligase"/>
    <property type="match status" value="1"/>
</dbReference>
<dbReference type="NCBIfam" id="TIGR00575">
    <property type="entry name" value="dnlj"/>
    <property type="match status" value="1"/>
</dbReference>
<keyword evidence="7 13" id="KW-0862">Zinc</keyword>
<protein>
    <recommendedName>
        <fullName evidence="2 13">DNA ligase</fullName>
        <ecNumber evidence="1 13">6.5.1.2</ecNumber>
    </recommendedName>
    <alternativeName>
        <fullName evidence="13">Polydeoxyribonucleotide synthase [NAD(+)]</fullName>
    </alternativeName>
</protein>
<keyword evidence="13" id="KW-0464">Manganese</keyword>
<dbReference type="FunCoup" id="A0A1I4I9T7">
    <property type="interactions" value="51"/>
</dbReference>
<dbReference type="InterPro" id="IPR010994">
    <property type="entry name" value="RuvA_2-like"/>
</dbReference>
<keyword evidence="9 13" id="KW-0520">NAD</keyword>
<keyword evidence="4 13" id="KW-0235">DNA replication</keyword>
<dbReference type="AlphaFoldDB" id="A0A1I4I9T7"/>
<evidence type="ECO:0000313" key="18">
    <source>
        <dbReference type="Proteomes" id="UP000199152"/>
    </source>
</evidence>
<evidence type="ECO:0000256" key="7">
    <source>
        <dbReference type="ARBA" id="ARBA00022833"/>
    </source>
</evidence>
<comment type="similarity">
    <text evidence="12 13">Belongs to the NAD-dependent DNA ligase family. LigA subfamily.</text>
</comment>
<evidence type="ECO:0000256" key="8">
    <source>
        <dbReference type="ARBA" id="ARBA00022842"/>
    </source>
</evidence>
<comment type="catalytic activity">
    <reaction evidence="11 13 14">
        <text>NAD(+) + (deoxyribonucleotide)n-3'-hydroxyl + 5'-phospho-(deoxyribonucleotide)m = (deoxyribonucleotide)n+m + AMP + beta-nicotinamide D-nucleotide.</text>
        <dbReference type="EC" id="6.5.1.2"/>
    </reaction>
</comment>
<dbReference type="PANTHER" id="PTHR23389">
    <property type="entry name" value="CHROMOSOME TRANSMISSION FIDELITY FACTOR 18"/>
    <property type="match status" value="1"/>
</dbReference>
<dbReference type="FunFam" id="3.40.50.10190:FF:000054">
    <property type="entry name" value="DNA ligase"/>
    <property type="match status" value="1"/>
</dbReference>
<evidence type="ECO:0000256" key="5">
    <source>
        <dbReference type="ARBA" id="ARBA00022723"/>
    </source>
</evidence>
<accession>A0A1I4I9T7</accession>
<dbReference type="GO" id="GO:0006260">
    <property type="term" value="P:DNA replication"/>
    <property type="evidence" value="ECO:0007669"/>
    <property type="project" value="UniProtKB-KW"/>
</dbReference>
<feature type="binding site" evidence="13">
    <location>
        <position position="161"/>
    </location>
    <ligand>
        <name>NAD(+)</name>
        <dbReference type="ChEBI" id="CHEBI:57540"/>
    </ligand>
</feature>
<dbReference type="InterPro" id="IPR001679">
    <property type="entry name" value="DNA_ligase"/>
</dbReference>
<dbReference type="GO" id="GO:0003911">
    <property type="term" value="F:DNA ligase (NAD+) activity"/>
    <property type="evidence" value="ECO:0007669"/>
    <property type="project" value="UniProtKB-UniRule"/>
</dbReference>
<evidence type="ECO:0000256" key="15">
    <source>
        <dbReference type="SAM" id="MobiDB-lite"/>
    </source>
</evidence>
<dbReference type="Proteomes" id="UP000199152">
    <property type="component" value="Unassembled WGS sequence"/>
</dbReference>
<organism evidence="17 18">
    <name type="scientific">Geodermatophilus ruber</name>
    <dbReference type="NCBI Taxonomy" id="504800"/>
    <lineage>
        <taxon>Bacteria</taxon>
        <taxon>Bacillati</taxon>
        <taxon>Actinomycetota</taxon>
        <taxon>Actinomycetes</taxon>
        <taxon>Geodermatophilales</taxon>
        <taxon>Geodermatophilaceae</taxon>
        <taxon>Geodermatophilus</taxon>
    </lineage>
</organism>
<dbReference type="Gene3D" id="3.40.50.10190">
    <property type="entry name" value="BRCT domain"/>
    <property type="match status" value="1"/>
</dbReference>
<dbReference type="STRING" id="504800.SAMN04488085_11295"/>
<reference evidence="17 18" key="1">
    <citation type="submission" date="2016-10" db="EMBL/GenBank/DDBJ databases">
        <authorList>
            <person name="de Groot N.N."/>
        </authorList>
    </citation>
    <scope>NUCLEOTIDE SEQUENCE [LARGE SCALE GENOMIC DNA]</scope>
    <source>
        <strain evidence="17 18">DSM 45317</strain>
    </source>
</reference>
<dbReference type="NCBIfam" id="NF005932">
    <property type="entry name" value="PRK07956.1"/>
    <property type="match status" value="1"/>
</dbReference>
<feature type="binding site" evidence="13">
    <location>
        <position position="474"/>
    </location>
    <ligand>
        <name>Zn(2+)</name>
        <dbReference type="ChEBI" id="CHEBI:29105"/>
    </ligand>
</feature>
<dbReference type="InterPro" id="IPR004149">
    <property type="entry name" value="Znf_DNAligase_C4"/>
</dbReference>
<dbReference type="InterPro" id="IPR001357">
    <property type="entry name" value="BRCT_dom"/>
</dbReference>
<evidence type="ECO:0000313" key="17">
    <source>
        <dbReference type="EMBL" id="SFL50521.1"/>
    </source>
</evidence>
<evidence type="ECO:0000256" key="1">
    <source>
        <dbReference type="ARBA" id="ARBA00012722"/>
    </source>
</evidence>
<keyword evidence="3 13" id="KW-0436">Ligase</keyword>
<dbReference type="Pfam" id="PF00533">
    <property type="entry name" value="BRCT"/>
    <property type="match status" value="1"/>
</dbReference>
<feature type="active site" description="N6-AMP-lysine intermediate" evidence="13">
    <location>
        <position position="163"/>
    </location>
</feature>
<dbReference type="CDD" id="cd00114">
    <property type="entry name" value="LIGANc"/>
    <property type="match status" value="1"/>
</dbReference>
<dbReference type="Pfam" id="PF12826">
    <property type="entry name" value="HHH_2"/>
    <property type="match status" value="1"/>
</dbReference>
<dbReference type="InterPro" id="IPR013840">
    <property type="entry name" value="DNAligase_N"/>
</dbReference>
<evidence type="ECO:0000256" key="14">
    <source>
        <dbReference type="RuleBase" id="RU000618"/>
    </source>
</evidence>
<dbReference type="Gene3D" id="1.10.287.610">
    <property type="entry name" value="Helix hairpin bin"/>
    <property type="match status" value="1"/>
</dbReference>
<dbReference type="GO" id="GO:0006281">
    <property type="term" value="P:DNA repair"/>
    <property type="evidence" value="ECO:0007669"/>
    <property type="project" value="UniProtKB-KW"/>
</dbReference>
<evidence type="ECO:0000259" key="16">
    <source>
        <dbReference type="PROSITE" id="PS50172"/>
    </source>
</evidence>
<feature type="binding site" evidence="13">
    <location>
        <position position="337"/>
    </location>
    <ligand>
        <name>NAD(+)</name>
        <dbReference type="ChEBI" id="CHEBI:57540"/>
    </ligand>
</feature>
<evidence type="ECO:0000256" key="10">
    <source>
        <dbReference type="ARBA" id="ARBA00023204"/>
    </source>
</evidence>
<dbReference type="InterPro" id="IPR041663">
    <property type="entry name" value="DisA/LigA_HHH"/>
</dbReference>
<dbReference type="PANTHER" id="PTHR23389:SF9">
    <property type="entry name" value="DNA LIGASE"/>
    <property type="match status" value="1"/>
</dbReference>
<comment type="function">
    <text evidence="13">DNA ligase that catalyzes the formation of phosphodiester linkages between 5'-phosphoryl and 3'-hydroxyl groups in double-stranded DNA using NAD as a coenzyme and as the energy source for the reaction. It is essential for DNA replication and repair of damaged DNA.</text>
</comment>
<comment type="cofactor">
    <cofactor evidence="13">
        <name>Mg(2+)</name>
        <dbReference type="ChEBI" id="CHEBI:18420"/>
    </cofactor>
    <cofactor evidence="13">
        <name>Mn(2+)</name>
        <dbReference type="ChEBI" id="CHEBI:29035"/>
    </cofactor>
</comment>
<dbReference type="SUPFAM" id="SSF50249">
    <property type="entry name" value="Nucleic acid-binding proteins"/>
    <property type="match status" value="1"/>
</dbReference>
<feature type="binding site" evidence="13">
    <location>
        <position position="184"/>
    </location>
    <ligand>
        <name>NAD(+)</name>
        <dbReference type="ChEBI" id="CHEBI:57540"/>
    </ligand>
</feature>
<dbReference type="PROSITE" id="PS01056">
    <property type="entry name" value="DNA_LIGASE_N2"/>
    <property type="match status" value="1"/>
</dbReference>
<dbReference type="PROSITE" id="PS50172">
    <property type="entry name" value="BRCT"/>
    <property type="match status" value="1"/>
</dbReference>
<evidence type="ECO:0000256" key="3">
    <source>
        <dbReference type="ARBA" id="ARBA00022598"/>
    </source>
</evidence>